<evidence type="ECO:0000313" key="4">
    <source>
        <dbReference type="Proteomes" id="UP000054921"/>
    </source>
</evidence>
<dbReference type="RefSeq" id="WP_082631447.1">
    <property type="nucleotide sequence ID" value="NZ_LNXW01000013.1"/>
</dbReference>
<dbReference type="AlphaFoldDB" id="A0A0W0S9Y6"/>
<dbReference type="OrthoDB" id="8603558at2"/>
<dbReference type="PANTHER" id="PTHR36933:SF1">
    <property type="entry name" value="SLL0788 PROTEIN"/>
    <property type="match status" value="1"/>
</dbReference>
<feature type="domain" description="DUF305" evidence="2">
    <location>
        <begin position="106"/>
        <end position="182"/>
    </location>
</feature>
<keyword evidence="1" id="KW-0732">Signal</keyword>
<comment type="caution">
    <text evidence="3">The sequence shown here is derived from an EMBL/GenBank/DDBJ whole genome shotgun (WGS) entry which is preliminary data.</text>
</comment>
<feature type="signal peptide" evidence="1">
    <location>
        <begin position="1"/>
        <end position="19"/>
    </location>
</feature>
<dbReference type="STRING" id="28084.Lche_2206"/>
<name>A0A0W0S9Y6_9GAMM</name>
<evidence type="ECO:0000313" key="3">
    <source>
        <dbReference type="EMBL" id="KTC80186.1"/>
    </source>
</evidence>
<dbReference type="EMBL" id="LNXW01000013">
    <property type="protein sequence ID" value="KTC80186.1"/>
    <property type="molecule type" value="Genomic_DNA"/>
</dbReference>
<dbReference type="Proteomes" id="UP000054921">
    <property type="component" value="Unassembled WGS sequence"/>
</dbReference>
<feature type="domain" description="DUF305" evidence="2">
    <location>
        <begin position="19"/>
        <end position="98"/>
    </location>
</feature>
<dbReference type="PATRIC" id="fig|28084.5.peg.2391"/>
<dbReference type="Pfam" id="PF03713">
    <property type="entry name" value="DUF305"/>
    <property type="match status" value="2"/>
</dbReference>
<reference evidence="3 4" key="1">
    <citation type="submission" date="2015-11" db="EMBL/GenBank/DDBJ databases">
        <title>Genomic analysis of 38 Legionella species identifies large and diverse effector repertoires.</title>
        <authorList>
            <person name="Burstein D."/>
            <person name="Amaro F."/>
            <person name="Zusman T."/>
            <person name="Lifshitz Z."/>
            <person name="Cohen O."/>
            <person name="Gilbert J.A."/>
            <person name="Pupko T."/>
            <person name="Shuman H.A."/>
            <person name="Segal G."/>
        </authorList>
    </citation>
    <scope>NUCLEOTIDE SEQUENCE [LARGE SCALE GENOMIC DNA]</scope>
    <source>
        <strain evidence="3 4">ORW</strain>
    </source>
</reference>
<dbReference type="InterPro" id="IPR005183">
    <property type="entry name" value="DUF305_CopM-like"/>
</dbReference>
<proteinExistence type="predicted"/>
<protein>
    <recommendedName>
        <fullName evidence="2">DUF305 domain-containing protein</fullName>
    </recommendedName>
</protein>
<dbReference type="Gene3D" id="1.20.1260.10">
    <property type="match status" value="1"/>
</dbReference>
<gene>
    <name evidence="3" type="ORF">Lche_2206</name>
</gene>
<dbReference type="PANTHER" id="PTHR36933">
    <property type="entry name" value="SLL0788 PROTEIN"/>
    <property type="match status" value="1"/>
</dbReference>
<accession>A0A0W0S9Y6</accession>
<feature type="chain" id="PRO_5006911732" description="DUF305 domain-containing protein" evidence="1">
    <location>
        <begin position="20"/>
        <end position="189"/>
    </location>
</feature>
<organism evidence="3 4">
    <name type="scientific">Legionella cherrii</name>
    <dbReference type="NCBI Taxonomy" id="28084"/>
    <lineage>
        <taxon>Bacteria</taxon>
        <taxon>Pseudomonadati</taxon>
        <taxon>Pseudomonadota</taxon>
        <taxon>Gammaproteobacteria</taxon>
        <taxon>Legionellales</taxon>
        <taxon>Legionellaceae</taxon>
        <taxon>Legionella</taxon>
    </lineage>
</organism>
<evidence type="ECO:0000259" key="2">
    <source>
        <dbReference type="Pfam" id="PF03713"/>
    </source>
</evidence>
<dbReference type="InterPro" id="IPR012347">
    <property type="entry name" value="Ferritin-like"/>
</dbReference>
<dbReference type="PROSITE" id="PS51257">
    <property type="entry name" value="PROKAR_LIPOPROTEIN"/>
    <property type="match status" value="1"/>
</dbReference>
<evidence type="ECO:0000256" key="1">
    <source>
        <dbReference type="SAM" id="SignalP"/>
    </source>
</evidence>
<sequence length="189" mass="21501">MKKFSILLGISLMSSCAFAMEQSNMGQMSMKENHCPKGEKQIVALEREFLQMMIVHHAQGMQIMELAIKKSQNPKIVAISKKMLARQHREVVKMKMLLSKLPTTSEANYQIPGMKPMDMKSFMNVSGKEFDKMYLKEMSDHFHGGMQMSAYLLKCSHDPQIKEVGESIHNKQADLKKMEQLLSKGGNNS</sequence>